<comment type="similarity">
    <text evidence="1">Belongs to the CvfB family.</text>
</comment>
<evidence type="ECO:0000313" key="3">
    <source>
        <dbReference type="EMBL" id="ATC62569.1"/>
    </source>
</evidence>
<feature type="domain" description="S1 motif" evidence="2">
    <location>
        <begin position="145"/>
        <end position="207"/>
    </location>
</feature>
<evidence type="ECO:0000259" key="2">
    <source>
        <dbReference type="SMART" id="SM00316"/>
    </source>
</evidence>
<dbReference type="Gene3D" id="1.10.10.10">
    <property type="entry name" value="Winged helix-like DNA-binding domain superfamily/Winged helix DNA-binding domain"/>
    <property type="match status" value="1"/>
</dbReference>
<dbReference type="InterPro" id="IPR012340">
    <property type="entry name" value="NA-bd_OB-fold"/>
</dbReference>
<dbReference type="InterPro" id="IPR003029">
    <property type="entry name" value="S1_domain"/>
</dbReference>
<dbReference type="GO" id="GO:0003676">
    <property type="term" value="F:nucleic acid binding"/>
    <property type="evidence" value="ECO:0007669"/>
    <property type="project" value="InterPro"/>
</dbReference>
<dbReference type="Pfam" id="PF13509">
    <property type="entry name" value="S1_2"/>
    <property type="match status" value="1"/>
</dbReference>
<dbReference type="InterPro" id="IPR014464">
    <property type="entry name" value="CvfB_fam"/>
</dbReference>
<dbReference type="KEGG" id="vbh:CMV30_00465"/>
<dbReference type="Gene3D" id="2.40.50.140">
    <property type="entry name" value="Nucleic acid-binding proteins"/>
    <property type="match status" value="1"/>
</dbReference>
<dbReference type="Pfam" id="PF17783">
    <property type="entry name" value="WHD_CvfB"/>
    <property type="match status" value="1"/>
</dbReference>
<dbReference type="AlphaFoldDB" id="A0A290Q1Q0"/>
<dbReference type="InterPro" id="IPR040764">
    <property type="entry name" value="CvfB_WH"/>
</dbReference>
<name>A0A290Q1Q0_9BACT</name>
<accession>A0A290Q1Q0</accession>
<dbReference type="RefSeq" id="WP_096054204.1">
    <property type="nucleotide sequence ID" value="NZ_CP023344.1"/>
</dbReference>
<reference evidence="3 4" key="1">
    <citation type="submission" date="2017-09" db="EMBL/GenBank/DDBJ databases">
        <title>Complete genome sequence of Verrucomicrobial strain HZ-65, isolated from freshwater.</title>
        <authorList>
            <person name="Choi A."/>
        </authorList>
    </citation>
    <scope>NUCLEOTIDE SEQUENCE [LARGE SCALE GENOMIC DNA]</scope>
    <source>
        <strain evidence="3 4">HZ-65</strain>
    </source>
</reference>
<gene>
    <name evidence="3" type="ORF">CMV30_00465</name>
</gene>
<dbReference type="SMART" id="SM00316">
    <property type="entry name" value="S1"/>
    <property type="match status" value="2"/>
</dbReference>
<dbReference type="InterPro" id="IPR036388">
    <property type="entry name" value="WH-like_DNA-bd_sf"/>
</dbReference>
<feature type="domain" description="S1 motif" evidence="2">
    <location>
        <begin position="69"/>
        <end position="132"/>
    </location>
</feature>
<dbReference type="PANTHER" id="PTHR37296">
    <property type="entry name" value="CONSERVED VIRULENCE FACTOR B"/>
    <property type="match status" value="1"/>
</dbReference>
<evidence type="ECO:0000256" key="1">
    <source>
        <dbReference type="PIRNR" id="PIRNR012524"/>
    </source>
</evidence>
<sequence>MAQIGRLASLTVTRIATPGVFLDGGHLGEILMPGRYVPQGTLPGEAFTVFIHLDSEDRIVATTETPHAQVGEFAALRVVSINARIGAFLDWGLTKDLLLPMREQARRVNVGEWIVAHVFLDEKSNRVVASTRLNRHLNLTPPRYQEGQQVELLVYDETELGFKCIVENAHSGLLYHTDLAAPLPNGQKLTGYIRTVRPDGKIDLSLDRAGYHRVLPLTDKILAELITKGGLLPFGDKTAPEEIREVFGVSKKVFKQAIGSLFRDRLIVIDDQSIRITDTGTTAAIANAKAAAARPVAPAPAKPVIETATGEPALTRKAIILPPQTKKKIAAPK</sequence>
<dbReference type="PANTHER" id="PTHR37296:SF1">
    <property type="entry name" value="CONSERVED VIRULENCE FACTOR B"/>
    <property type="match status" value="1"/>
</dbReference>
<protein>
    <submittedName>
        <fullName evidence="3">GntR family transcriptional regulator</fullName>
    </submittedName>
</protein>
<dbReference type="InterPro" id="IPR039566">
    <property type="entry name" value="CvfB_S1_st"/>
</dbReference>
<proteinExistence type="inferred from homology"/>
<evidence type="ECO:0000313" key="4">
    <source>
        <dbReference type="Proteomes" id="UP000217265"/>
    </source>
</evidence>
<dbReference type="Proteomes" id="UP000217265">
    <property type="component" value="Chromosome"/>
</dbReference>
<keyword evidence="4" id="KW-1185">Reference proteome</keyword>
<dbReference type="EMBL" id="CP023344">
    <property type="protein sequence ID" value="ATC62569.1"/>
    <property type="molecule type" value="Genomic_DNA"/>
</dbReference>
<organism evidence="3 4">
    <name type="scientific">Nibricoccus aquaticus</name>
    <dbReference type="NCBI Taxonomy" id="2576891"/>
    <lineage>
        <taxon>Bacteria</taxon>
        <taxon>Pseudomonadati</taxon>
        <taxon>Verrucomicrobiota</taxon>
        <taxon>Opitutia</taxon>
        <taxon>Opitutales</taxon>
        <taxon>Opitutaceae</taxon>
        <taxon>Nibricoccus</taxon>
    </lineage>
</organism>
<dbReference type="PIRSF" id="PIRSF012524">
    <property type="entry name" value="YitL_S1"/>
    <property type="match status" value="1"/>
</dbReference>